<name>A0A918SI71_9FLAO</name>
<keyword evidence="3" id="KW-1185">Reference proteome</keyword>
<reference evidence="2" key="2">
    <citation type="submission" date="2020-09" db="EMBL/GenBank/DDBJ databases">
        <authorList>
            <person name="Sun Q."/>
            <person name="Kim S."/>
        </authorList>
    </citation>
    <scope>NUCLEOTIDE SEQUENCE</scope>
    <source>
        <strain evidence="2">KCTC 12719</strain>
    </source>
</reference>
<dbReference type="Gene3D" id="2.60.40.2340">
    <property type="match status" value="2"/>
</dbReference>
<dbReference type="Pfam" id="PF16410">
    <property type="entry name" value="DUF5018"/>
    <property type="match status" value="1"/>
</dbReference>
<gene>
    <name evidence="2" type="ORF">GCM10007103_22110</name>
</gene>
<dbReference type="InterPro" id="IPR032186">
    <property type="entry name" value="DUF5018"/>
</dbReference>
<dbReference type="EMBL" id="BMXB01000008">
    <property type="protein sequence ID" value="GHA40237.1"/>
    <property type="molecule type" value="Genomic_DNA"/>
</dbReference>
<dbReference type="RefSeq" id="WP_189604817.1">
    <property type="nucleotide sequence ID" value="NZ_BMXB01000008.1"/>
</dbReference>
<dbReference type="AlphaFoldDB" id="A0A918SI71"/>
<dbReference type="Proteomes" id="UP000610456">
    <property type="component" value="Unassembled WGS sequence"/>
</dbReference>
<evidence type="ECO:0000313" key="3">
    <source>
        <dbReference type="Proteomes" id="UP000610456"/>
    </source>
</evidence>
<accession>A0A918SI71</accession>
<comment type="caution">
    <text evidence="2">The sequence shown here is derived from an EMBL/GenBank/DDBJ whole genome shotgun (WGS) entry which is preliminary data.</text>
</comment>
<dbReference type="PROSITE" id="PS51257">
    <property type="entry name" value="PROKAR_LIPOPROTEIN"/>
    <property type="match status" value="1"/>
</dbReference>
<reference evidence="2" key="1">
    <citation type="journal article" date="2014" name="Int. J. Syst. Evol. Microbiol.">
        <title>Complete genome sequence of Corynebacterium casei LMG S-19264T (=DSM 44701T), isolated from a smear-ripened cheese.</title>
        <authorList>
            <consortium name="US DOE Joint Genome Institute (JGI-PGF)"/>
            <person name="Walter F."/>
            <person name="Albersmeier A."/>
            <person name="Kalinowski J."/>
            <person name="Ruckert C."/>
        </authorList>
    </citation>
    <scope>NUCLEOTIDE SEQUENCE</scope>
    <source>
        <strain evidence="2">KCTC 12719</strain>
    </source>
</reference>
<proteinExistence type="predicted"/>
<protein>
    <recommendedName>
        <fullName evidence="1">DUF5018 domain-containing protein</fullName>
    </recommendedName>
</protein>
<feature type="domain" description="DUF5018" evidence="1">
    <location>
        <begin position="23"/>
        <end position="108"/>
    </location>
</feature>
<evidence type="ECO:0000313" key="2">
    <source>
        <dbReference type="EMBL" id="GHA40237.1"/>
    </source>
</evidence>
<sequence length="412" mass="46723">MKKLCLFLLSVLALSCSKEEKPRELSSKNLISSFILNIDDEQLEGKIDQQENTISFSTEGKDVSSLKPTIEYSENARIAPSPNQAQDFREKVSYTVYAEDGSPNVYRVLVSNRSISSDNEINSLTFEVDGETIQASIDRNTGIVRADVPFTEINDLTPTISLPDHASIDPPLGKALDFTAPVTYTVTAENGDSRTYVVQVNEPKIERVIGRYFPDNQKFYVGAEAGIMGRFLMNEGVNPTVYLFDGSKKYHLENLEYHFSYTDTSSGIDYYAVTFVIPDDTPTNMYTVILEKQGYKVEFGGFDVKFENAPNPQSLSQEIFEREDVLKIYGEHLTDGIIIPSNGSDYILYNYANSSKVKIWVNEDGTEMNFEADYNYHRLYPSYYGREPQEKKITFFDPETSRIGRSIKTMFK</sequence>
<organism evidence="2 3">
    <name type="scientific">Salinimicrobium marinum</name>
    <dbReference type="NCBI Taxonomy" id="680283"/>
    <lineage>
        <taxon>Bacteria</taxon>
        <taxon>Pseudomonadati</taxon>
        <taxon>Bacteroidota</taxon>
        <taxon>Flavobacteriia</taxon>
        <taxon>Flavobacteriales</taxon>
        <taxon>Flavobacteriaceae</taxon>
        <taxon>Salinimicrobium</taxon>
    </lineage>
</organism>
<evidence type="ECO:0000259" key="1">
    <source>
        <dbReference type="Pfam" id="PF16410"/>
    </source>
</evidence>